<dbReference type="InterPro" id="IPR036097">
    <property type="entry name" value="HisK_dim/P_sf"/>
</dbReference>
<feature type="domain" description="Response regulatory" evidence="5">
    <location>
        <begin position="928"/>
        <end position="1043"/>
    </location>
</feature>
<dbReference type="Pfam" id="PF00072">
    <property type="entry name" value="Response_reg"/>
    <property type="match status" value="1"/>
</dbReference>
<reference evidence="6 7" key="1">
    <citation type="submission" date="2016-07" db="EMBL/GenBank/DDBJ databases">
        <title>Pervasive Adenine N6-methylation of Active Genes in Fungi.</title>
        <authorList>
            <consortium name="DOE Joint Genome Institute"/>
            <person name="Mondo S.J."/>
            <person name="Dannebaum R.O."/>
            <person name="Kuo R.C."/>
            <person name="Labutti K."/>
            <person name="Haridas S."/>
            <person name="Kuo A."/>
            <person name="Salamov A."/>
            <person name="Ahrendt S.R."/>
            <person name="Lipzen A."/>
            <person name="Sullivan W."/>
            <person name="Andreopoulos W.B."/>
            <person name="Clum A."/>
            <person name="Lindquist E."/>
            <person name="Daum C."/>
            <person name="Ramamoorthy G.K."/>
            <person name="Gryganskyi A."/>
            <person name="Culley D."/>
            <person name="Magnuson J.K."/>
            <person name="James T.Y."/>
            <person name="O'Malley M.A."/>
            <person name="Stajich J.E."/>
            <person name="Spatafora J.W."/>
            <person name="Visel A."/>
            <person name="Grigoriev I.V."/>
        </authorList>
    </citation>
    <scope>NUCLEOTIDE SEQUENCE [LARGE SCALE GENOMIC DNA]</scope>
    <source>
        <strain evidence="6 7">68-887.2</strain>
    </source>
</reference>
<feature type="region of interest" description="Disordered" evidence="3">
    <location>
        <begin position="162"/>
        <end position="205"/>
    </location>
</feature>
<dbReference type="STRING" id="71784.A0A1Y2AMK1"/>
<sequence>MINHVDGLDLSGVPIAFLEAHPFPAFVLVVPIARRTRPRFISRDTDVTVRHYDDEPALAGPSVHGRPVTSSTVAWGNEKWLQVLQGRSMDDCLSLKTVNRLQAWIEGDEHGFGEYHQDNPVFVLELQQPAVVLHLAKTMVPLTPPSSTHSFCVITSQVQGSLPVTTPSETSASPEDHSASSTSLQNPRSTTTDTRTSISTDVGSSISDKVSPVAAGVGSYFPTTSNPGSGRSARTRSKGGKRAPYADKSSAKYMQTALEECWAMMDGFDWAATELGPREHWAEGVDPLLSVTFQSQTQDVIWLGDELRLLYNKPYSVLVNHPTDFGKPAREVWASVWDAIAPGISEAMAGHAVYRENQMFGFGKWGDGHTLESYHTWRFVPILDKDKVVGFFNQTMDTSENILAERRLSTVRDLSDQMLIARSTKEYFASIADAFEQNPKDAPFVMCYSIHEKPKDPDASYATVEAILESSVGVPFGHPSALDTMDIKVPIKSRANFGPKSDRLSSPTLSAISALSSGSGRIYHISEDNLEWPIAKALSTRQPVVVNDCRALVEGFPLRVWEKLPFSAIIVPICSESTLDIPQAVLVLGLNVRRPFDGEYDSWVHVIRSQLASSLVSVKASEEESKRQEEAAKMERAKAAWFRGAAHHLRSPLTLINGPVEDLLSSSLTPSQKYNAQLAKRNVDRLTRLVNCVMDFSRLEAGRITPRFVATDLGAFITELAQVFRPAVERMNIKYYVDVEPSDKLVYIDPTLVETIMSNLVGNAMKFTESGSITIRLTYGEYAEVSIIDTGVGIPSNELPHLIEWYHRDSADVNSATTGTGLGLALAKELLRLHDGELVYTSEYSGESENHGSTFTARIPLKSRLVTSVEASDVKFGAYGKAIANEALRWSRDEEGDESNESSEGTGSGQDTTTSKGSEGLMFEKSDRIMIVDDNADMREYIRRIFVPYCKVTEARDGLDAYNKAIADPPDLILTDVMTPRLNGLDLLERLRSHPKTKLIPTVISSAMQGDEAKVDALIMGAEDYISKPFKPKELLARVHLHMQVGKKRIKLEKLYAERQVQISVLSDYCPSGIMRADASGRITYANKAWRTMAGMADDGDPNSWPLYVDEETHRQLAAEWETFLGGTEREASMKWRWKQSGRHTSGLYIRLDMVAPGMSGIMGCLTDITYEEERVKEAELRRLEAEESKHQQELLIDLTSHEIRTPVSAILQCSSLVKENLVALKDQLRWSAQVGFKPTQELLDDLEEDVEALESECLFV</sequence>
<dbReference type="InterPro" id="IPR011006">
    <property type="entry name" value="CheY-like_superfamily"/>
</dbReference>
<dbReference type="Pfam" id="PF02518">
    <property type="entry name" value="HATPase_c"/>
    <property type="match status" value="1"/>
</dbReference>
<evidence type="ECO:0000259" key="5">
    <source>
        <dbReference type="PROSITE" id="PS50110"/>
    </source>
</evidence>
<dbReference type="Gene3D" id="1.10.287.130">
    <property type="match status" value="2"/>
</dbReference>
<keyword evidence="7" id="KW-1185">Reference proteome</keyword>
<dbReference type="InterPro" id="IPR036890">
    <property type="entry name" value="HATPase_C_sf"/>
</dbReference>
<dbReference type="CDD" id="cd00082">
    <property type="entry name" value="HisKA"/>
    <property type="match status" value="2"/>
</dbReference>
<dbReference type="SUPFAM" id="SSF55785">
    <property type="entry name" value="PYP-like sensor domain (PAS domain)"/>
    <property type="match status" value="1"/>
</dbReference>
<dbReference type="PROSITE" id="PS50110">
    <property type="entry name" value="RESPONSE_REGULATORY"/>
    <property type="match status" value="1"/>
</dbReference>
<dbReference type="InterPro" id="IPR001789">
    <property type="entry name" value="Sig_transdc_resp-reg_receiver"/>
</dbReference>
<dbReference type="SUPFAM" id="SSF47384">
    <property type="entry name" value="Homodimeric domain of signal transducing histidine kinase"/>
    <property type="match status" value="2"/>
</dbReference>
<dbReference type="Proteomes" id="UP000193986">
    <property type="component" value="Unassembled WGS sequence"/>
</dbReference>
<dbReference type="InterPro" id="IPR035965">
    <property type="entry name" value="PAS-like_dom_sf"/>
</dbReference>
<dbReference type="PROSITE" id="PS50109">
    <property type="entry name" value="HIS_KIN"/>
    <property type="match status" value="1"/>
</dbReference>
<name>A0A1Y2AMK1_9TREE</name>
<dbReference type="Gene3D" id="3.30.450.20">
    <property type="entry name" value="PAS domain"/>
    <property type="match status" value="2"/>
</dbReference>
<dbReference type="Gene3D" id="3.30.565.10">
    <property type="entry name" value="Histidine kinase-like ATPase, C-terminal domain"/>
    <property type="match status" value="1"/>
</dbReference>
<evidence type="ECO:0000313" key="6">
    <source>
        <dbReference type="EMBL" id="ORY23447.1"/>
    </source>
</evidence>
<dbReference type="OrthoDB" id="60033at2759"/>
<evidence type="ECO:0000313" key="7">
    <source>
        <dbReference type="Proteomes" id="UP000193986"/>
    </source>
</evidence>
<evidence type="ECO:0000256" key="3">
    <source>
        <dbReference type="SAM" id="MobiDB-lite"/>
    </source>
</evidence>
<dbReference type="PANTHER" id="PTHR43547">
    <property type="entry name" value="TWO-COMPONENT HISTIDINE KINASE"/>
    <property type="match status" value="1"/>
</dbReference>
<dbReference type="SMART" id="SM00388">
    <property type="entry name" value="HisKA"/>
    <property type="match status" value="2"/>
</dbReference>
<protein>
    <recommendedName>
        <fullName evidence="8">Histidine kinase</fullName>
    </recommendedName>
</protein>
<evidence type="ECO:0000256" key="1">
    <source>
        <dbReference type="ARBA" id="ARBA00022553"/>
    </source>
</evidence>
<feature type="modified residue" description="4-aspartylphosphate" evidence="2">
    <location>
        <position position="976"/>
    </location>
</feature>
<evidence type="ECO:0000256" key="2">
    <source>
        <dbReference type="PROSITE-ProRule" id="PRU00169"/>
    </source>
</evidence>
<dbReference type="InterPro" id="IPR004358">
    <property type="entry name" value="Sig_transdc_His_kin-like_C"/>
</dbReference>
<feature type="region of interest" description="Disordered" evidence="3">
    <location>
        <begin position="218"/>
        <end position="248"/>
    </location>
</feature>
<dbReference type="InterPro" id="IPR003661">
    <property type="entry name" value="HisK_dim/P_dom"/>
</dbReference>
<feature type="compositionally biased region" description="Low complexity" evidence="3">
    <location>
        <begin position="188"/>
        <end position="201"/>
    </location>
</feature>
<dbReference type="GO" id="GO:0000155">
    <property type="term" value="F:phosphorelay sensor kinase activity"/>
    <property type="evidence" value="ECO:0007669"/>
    <property type="project" value="InterPro"/>
</dbReference>
<dbReference type="SUPFAM" id="SSF52172">
    <property type="entry name" value="CheY-like"/>
    <property type="match status" value="1"/>
</dbReference>
<dbReference type="PRINTS" id="PR00344">
    <property type="entry name" value="BCTRLSENSOR"/>
</dbReference>
<dbReference type="Gene3D" id="3.40.50.2300">
    <property type="match status" value="1"/>
</dbReference>
<dbReference type="InParanoid" id="A0A1Y2AMK1"/>
<dbReference type="PANTHER" id="PTHR43547:SF2">
    <property type="entry name" value="HYBRID SIGNAL TRANSDUCTION HISTIDINE KINASE C"/>
    <property type="match status" value="1"/>
</dbReference>
<proteinExistence type="predicted"/>
<organism evidence="6 7">
    <name type="scientific">Naematelia encephala</name>
    <dbReference type="NCBI Taxonomy" id="71784"/>
    <lineage>
        <taxon>Eukaryota</taxon>
        <taxon>Fungi</taxon>
        <taxon>Dikarya</taxon>
        <taxon>Basidiomycota</taxon>
        <taxon>Agaricomycotina</taxon>
        <taxon>Tremellomycetes</taxon>
        <taxon>Tremellales</taxon>
        <taxon>Naemateliaceae</taxon>
        <taxon>Naematelia</taxon>
    </lineage>
</organism>
<dbReference type="SMART" id="SM00387">
    <property type="entry name" value="HATPase_c"/>
    <property type="match status" value="1"/>
</dbReference>
<dbReference type="InterPro" id="IPR005467">
    <property type="entry name" value="His_kinase_dom"/>
</dbReference>
<keyword evidence="1 2" id="KW-0597">Phosphoprotein</keyword>
<dbReference type="Pfam" id="PF00512">
    <property type="entry name" value="HisKA"/>
    <property type="match status" value="1"/>
</dbReference>
<dbReference type="EMBL" id="MCFC01000079">
    <property type="protein sequence ID" value="ORY23447.1"/>
    <property type="molecule type" value="Genomic_DNA"/>
</dbReference>
<dbReference type="InterPro" id="IPR003594">
    <property type="entry name" value="HATPase_dom"/>
</dbReference>
<evidence type="ECO:0000259" key="4">
    <source>
        <dbReference type="PROSITE" id="PS50109"/>
    </source>
</evidence>
<evidence type="ECO:0008006" key="8">
    <source>
        <dbReference type="Google" id="ProtNLM"/>
    </source>
</evidence>
<gene>
    <name evidence="6" type="ORF">BCR39DRAFT_349936</name>
</gene>
<accession>A0A1Y2AMK1</accession>
<dbReference type="AlphaFoldDB" id="A0A1Y2AMK1"/>
<feature type="domain" description="Histidine kinase" evidence="4">
    <location>
        <begin position="644"/>
        <end position="863"/>
    </location>
</feature>
<feature type="compositionally biased region" description="Polar residues" evidence="3">
    <location>
        <begin position="162"/>
        <end position="187"/>
    </location>
</feature>
<dbReference type="SUPFAM" id="SSF55874">
    <property type="entry name" value="ATPase domain of HSP90 chaperone/DNA topoisomerase II/histidine kinase"/>
    <property type="match status" value="1"/>
</dbReference>
<feature type="region of interest" description="Disordered" evidence="3">
    <location>
        <begin position="890"/>
        <end position="919"/>
    </location>
</feature>
<comment type="caution">
    <text evidence="6">The sequence shown here is derived from an EMBL/GenBank/DDBJ whole genome shotgun (WGS) entry which is preliminary data.</text>
</comment>
<dbReference type="SMART" id="SM00448">
    <property type="entry name" value="REC"/>
    <property type="match status" value="1"/>
</dbReference>